<organism evidence="2">
    <name type="scientific">Pyrodinium bahamense</name>
    <dbReference type="NCBI Taxonomy" id="73915"/>
    <lineage>
        <taxon>Eukaryota</taxon>
        <taxon>Sar</taxon>
        <taxon>Alveolata</taxon>
        <taxon>Dinophyceae</taxon>
        <taxon>Gonyaulacales</taxon>
        <taxon>Pyrocystaceae</taxon>
        <taxon>Pyrodinium</taxon>
    </lineage>
</organism>
<sequence>MSRPSLPSWMAMVLSIILCACLAAWQALAAEHAAADTAAVPLVAADRDDEALSLMQVGVSTEPKKVKRRTGRKAVPEEEEDCEADFEEDGAVLMQSSVRKATLSQRWEELDFDDASL</sequence>
<feature type="signal peptide" evidence="1">
    <location>
        <begin position="1"/>
        <end position="29"/>
    </location>
</feature>
<evidence type="ECO:0008006" key="3">
    <source>
        <dbReference type="Google" id="ProtNLM"/>
    </source>
</evidence>
<evidence type="ECO:0000313" key="2">
    <source>
        <dbReference type="EMBL" id="CAD8363485.1"/>
    </source>
</evidence>
<keyword evidence="1" id="KW-0732">Signal</keyword>
<accession>A0A7S0FJ05</accession>
<reference evidence="2" key="1">
    <citation type="submission" date="2021-01" db="EMBL/GenBank/DDBJ databases">
        <authorList>
            <person name="Corre E."/>
            <person name="Pelletier E."/>
            <person name="Niang G."/>
            <person name="Scheremetjew M."/>
            <person name="Finn R."/>
            <person name="Kale V."/>
            <person name="Holt S."/>
            <person name="Cochrane G."/>
            <person name="Meng A."/>
            <person name="Brown T."/>
            <person name="Cohen L."/>
        </authorList>
    </citation>
    <scope>NUCLEOTIDE SEQUENCE</scope>
    <source>
        <strain evidence="2">Pbaha01</strain>
    </source>
</reference>
<proteinExistence type="predicted"/>
<dbReference type="PROSITE" id="PS51257">
    <property type="entry name" value="PROKAR_LIPOPROTEIN"/>
    <property type="match status" value="1"/>
</dbReference>
<protein>
    <recommendedName>
        <fullName evidence="3">Transmembrane protein</fullName>
    </recommendedName>
</protein>
<dbReference type="AlphaFoldDB" id="A0A7S0FJ05"/>
<dbReference type="EMBL" id="HBEG01027056">
    <property type="protein sequence ID" value="CAD8363485.1"/>
    <property type="molecule type" value="Transcribed_RNA"/>
</dbReference>
<feature type="chain" id="PRO_5030581483" description="Transmembrane protein" evidence="1">
    <location>
        <begin position="30"/>
        <end position="117"/>
    </location>
</feature>
<evidence type="ECO:0000256" key="1">
    <source>
        <dbReference type="SAM" id="SignalP"/>
    </source>
</evidence>
<gene>
    <name evidence="2" type="ORF">PBAH0796_LOCUS16393</name>
</gene>
<name>A0A7S0FJ05_9DINO</name>